<reference evidence="2" key="2">
    <citation type="submission" date="2010-07" db="EMBL/GenBank/DDBJ databases">
        <authorList>
            <consortium name="The Broad Institute Genome Sequencing Platform"/>
            <consortium name="Broad Institute Genome Sequencing Center for Infectious Disease"/>
            <person name="Ma L.-J."/>
            <person name="Dead R."/>
            <person name="Young S."/>
            <person name="Zeng Q."/>
            <person name="Koehrsen M."/>
            <person name="Alvarado L."/>
            <person name="Berlin A."/>
            <person name="Chapman S.B."/>
            <person name="Chen Z."/>
            <person name="Freedman E."/>
            <person name="Gellesch M."/>
            <person name="Goldberg J."/>
            <person name="Griggs A."/>
            <person name="Gujja S."/>
            <person name="Heilman E.R."/>
            <person name="Heiman D."/>
            <person name="Hepburn T."/>
            <person name="Howarth C."/>
            <person name="Jen D."/>
            <person name="Larson L."/>
            <person name="Mehta T."/>
            <person name="Neiman D."/>
            <person name="Pearson M."/>
            <person name="Roberts A."/>
            <person name="Saif S."/>
            <person name="Shea T."/>
            <person name="Shenoy N."/>
            <person name="Sisk P."/>
            <person name="Stolte C."/>
            <person name="Sykes S."/>
            <person name="Walk T."/>
            <person name="White J."/>
            <person name="Yandava C."/>
            <person name="Haas B."/>
            <person name="Nusbaum C."/>
            <person name="Birren B."/>
        </authorList>
    </citation>
    <scope>NUCLEOTIDE SEQUENCE</scope>
    <source>
        <strain evidence="2">R3-111a-1</strain>
    </source>
</reference>
<feature type="transmembrane region" description="Helical" evidence="1">
    <location>
        <begin position="208"/>
        <end position="229"/>
    </location>
</feature>
<organism evidence="2">
    <name type="scientific">Gaeumannomyces tritici (strain R3-111a-1)</name>
    <name type="common">Wheat and barley take-all root rot fungus</name>
    <name type="synonym">Gaeumannomyces graminis var. tritici</name>
    <dbReference type="NCBI Taxonomy" id="644352"/>
    <lineage>
        <taxon>Eukaryota</taxon>
        <taxon>Fungi</taxon>
        <taxon>Dikarya</taxon>
        <taxon>Ascomycota</taxon>
        <taxon>Pezizomycotina</taxon>
        <taxon>Sordariomycetes</taxon>
        <taxon>Sordariomycetidae</taxon>
        <taxon>Magnaporthales</taxon>
        <taxon>Magnaporthaceae</taxon>
        <taxon>Gaeumannomyces</taxon>
    </lineage>
</organism>
<reference evidence="3" key="4">
    <citation type="journal article" date="2015" name="G3 (Bethesda)">
        <title>Genome sequences of three phytopathogenic species of the Magnaporthaceae family of fungi.</title>
        <authorList>
            <person name="Okagaki L.H."/>
            <person name="Nunes C.C."/>
            <person name="Sailsbery J."/>
            <person name="Clay B."/>
            <person name="Brown D."/>
            <person name="John T."/>
            <person name="Oh Y."/>
            <person name="Young N."/>
            <person name="Fitzgerald M."/>
            <person name="Haas B.J."/>
            <person name="Zeng Q."/>
            <person name="Young S."/>
            <person name="Adiconis X."/>
            <person name="Fan L."/>
            <person name="Levin J.Z."/>
            <person name="Mitchell T.K."/>
            <person name="Okubara P.A."/>
            <person name="Farman M.L."/>
            <person name="Kohn L.M."/>
            <person name="Birren B."/>
            <person name="Ma L.-J."/>
            <person name="Dean R.A."/>
        </authorList>
    </citation>
    <scope>NUCLEOTIDE SEQUENCE</scope>
    <source>
        <strain evidence="3">R3-111a-1</strain>
    </source>
</reference>
<reference evidence="2" key="3">
    <citation type="submission" date="2010-09" db="EMBL/GenBank/DDBJ databases">
        <title>Annotation of Gaeumannomyces graminis var. tritici R3-111a-1.</title>
        <authorList>
            <consortium name="The Broad Institute Genome Sequencing Platform"/>
            <person name="Ma L.-J."/>
            <person name="Dead R."/>
            <person name="Young S.K."/>
            <person name="Zeng Q."/>
            <person name="Gargeya S."/>
            <person name="Fitzgerald M."/>
            <person name="Haas B."/>
            <person name="Abouelleil A."/>
            <person name="Alvarado L."/>
            <person name="Arachchi H.M."/>
            <person name="Berlin A."/>
            <person name="Brown A."/>
            <person name="Chapman S.B."/>
            <person name="Chen Z."/>
            <person name="Dunbar C."/>
            <person name="Freedman E."/>
            <person name="Gearin G."/>
            <person name="Gellesch M."/>
            <person name="Goldberg J."/>
            <person name="Griggs A."/>
            <person name="Gujja S."/>
            <person name="Heiman D."/>
            <person name="Howarth C."/>
            <person name="Larson L."/>
            <person name="Lui A."/>
            <person name="MacDonald P.J.P."/>
            <person name="Mehta T."/>
            <person name="Montmayeur A."/>
            <person name="Murphy C."/>
            <person name="Neiman D."/>
            <person name="Pearson M."/>
            <person name="Priest M."/>
            <person name="Roberts A."/>
            <person name="Saif S."/>
            <person name="Shea T."/>
            <person name="Shenoy N."/>
            <person name="Sisk P."/>
            <person name="Stolte C."/>
            <person name="Sykes S."/>
            <person name="Yandava C."/>
            <person name="Wortman J."/>
            <person name="Nusbaum C."/>
            <person name="Birren B."/>
        </authorList>
    </citation>
    <scope>NUCLEOTIDE SEQUENCE</scope>
    <source>
        <strain evidence="2">R3-111a-1</strain>
    </source>
</reference>
<gene>
    <name evidence="3" type="primary">20354551</name>
    <name evidence="2" type="ORF">GGTG_14093</name>
</gene>
<proteinExistence type="predicted"/>
<reference evidence="3" key="5">
    <citation type="submission" date="2018-04" db="UniProtKB">
        <authorList>
            <consortium name="EnsemblFungi"/>
        </authorList>
    </citation>
    <scope>IDENTIFICATION</scope>
    <source>
        <strain evidence="3">R3-111a-1</strain>
    </source>
</reference>
<sequence length="259" mass="28320">MKILKVDTFRRPGKELMTRPPVVGGVRDVCSASDLKASLTVLHSSVPSSAAALLRSGFATGLSIVHSFKATTVRDFYPTGSPQQRQPSALYPGHFIVDKKACFEPASSLCVWDTFVVLGQASPLLASVLTCVDHSVRYSSFMVDTSGHICMLYDSIWATIPSPASFSMVLTDSCHKETRRIYETGSVLGPWCPIFLRSTSMQTPKSPILNRFPAGLMFVVAVLSVRVFAATRALSFRVSVELIPPRHVSRTRAKTVPLR</sequence>
<keyword evidence="1" id="KW-0472">Membrane</keyword>
<accession>J3PKN0</accession>
<evidence type="ECO:0000313" key="4">
    <source>
        <dbReference type="Proteomes" id="UP000006039"/>
    </source>
</evidence>
<evidence type="ECO:0000313" key="3">
    <source>
        <dbReference type="EnsemblFungi" id="EJT68327"/>
    </source>
</evidence>
<dbReference type="EMBL" id="GL385528">
    <property type="protein sequence ID" value="EJT68327.1"/>
    <property type="molecule type" value="Genomic_DNA"/>
</dbReference>
<dbReference type="RefSeq" id="XP_009230284.1">
    <property type="nucleotide sequence ID" value="XM_009232020.1"/>
</dbReference>
<keyword evidence="1" id="KW-1133">Transmembrane helix</keyword>
<dbReference type="HOGENOM" id="CLU_1073796_0_0_1"/>
<keyword evidence="1" id="KW-0812">Transmembrane</keyword>
<dbReference type="AlphaFoldDB" id="J3PKN0"/>
<name>J3PKN0_GAET3</name>
<evidence type="ECO:0000313" key="2">
    <source>
        <dbReference type="EMBL" id="EJT68327.1"/>
    </source>
</evidence>
<dbReference type="VEuPathDB" id="FungiDB:GGTG_14093"/>
<dbReference type="Proteomes" id="UP000006039">
    <property type="component" value="Unassembled WGS sequence"/>
</dbReference>
<protein>
    <submittedName>
        <fullName evidence="2 3">Uncharacterized protein</fullName>
    </submittedName>
</protein>
<dbReference type="EnsemblFungi" id="EJT68327">
    <property type="protein sequence ID" value="EJT68327"/>
    <property type="gene ID" value="GGTG_14093"/>
</dbReference>
<keyword evidence="4" id="KW-1185">Reference proteome</keyword>
<dbReference type="GeneID" id="20354551"/>
<reference evidence="4" key="1">
    <citation type="submission" date="2010-07" db="EMBL/GenBank/DDBJ databases">
        <title>The genome sequence of Gaeumannomyces graminis var. tritici strain R3-111a-1.</title>
        <authorList>
            <consortium name="The Broad Institute Genome Sequencing Platform"/>
            <person name="Ma L.-J."/>
            <person name="Dead R."/>
            <person name="Young S."/>
            <person name="Zeng Q."/>
            <person name="Koehrsen M."/>
            <person name="Alvarado L."/>
            <person name="Berlin A."/>
            <person name="Chapman S.B."/>
            <person name="Chen Z."/>
            <person name="Freedman E."/>
            <person name="Gellesch M."/>
            <person name="Goldberg J."/>
            <person name="Griggs A."/>
            <person name="Gujja S."/>
            <person name="Heilman E.R."/>
            <person name="Heiman D."/>
            <person name="Hepburn T."/>
            <person name="Howarth C."/>
            <person name="Jen D."/>
            <person name="Larson L."/>
            <person name="Mehta T."/>
            <person name="Neiman D."/>
            <person name="Pearson M."/>
            <person name="Roberts A."/>
            <person name="Saif S."/>
            <person name="Shea T."/>
            <person name="Shenoy N."/>
            <person name="Sisk P."/>
            <person name="Stolte C."/>
            <person name="Sykes S."/>
            <person name="Walk T."/>
            <person name="White J."/>
            <person name="Yandava C."/>
            <person name="Haas B."/>
            <person name="Nusbaum C."/>
            <person name="Birren B."/>
        </authorList>
    </citation>
    <scope>NUCLEOTIDE SEQUENCE [LARGE SCALE GENOMIC DNA]</scope>
    <source>
        <strain evidence="4">R3-111a-1</strain>
    </source>
</reference>
<evidence type="ECO:0000256" key="1">
    <source>
        <dbReference type="SAM" id="Phobius"/>
    </source>
</evidence>